<dbReference type="GO" id="GO:0007088">
    <property type="term" value="P:regulation of mitotic nuclear division"/>
    <property type="evidence" value="ECO:0007669"/>
    <property type="project" value="TreeGrafter"/>
</dbReference>
<dbReference type="PANTHER" id="PTHR14728">
    <property type="entry name" value="PROTEIN AURORA BOREALIS"/>
    <property type="match status" value="1"/>
</dbReference>
<keyword evidence="3" id="KW-0132">Cell division</keyword>
<dbReference type="GO" id="GO:0005634">
    <property type="term" value="C:nucleus"/>
    <property type="evidence" value="ECO:0007669"/>
    <property type="project" value="TreeGrafter"/>
</dbReference>
<evidence type="ECO:0000313" key="7">
    <source>
        <dbReference type="Proteomes" id="UP001431783"/>
    </source>
</evidence>
<organism evidence="6 7">
    <name type="scientific">Henosepilachna vigintioctopunctata</name>
    <dbReference type="NCBI Taxonomy" id="420089"/>
    <lineage>
        <taxon>Eukaryota</taxon>
        <taxon>Metazoa</taxon>
        <taxon>Ecdysozoa</taxon>
        <taxon>Arthropoda</taxon>
        <taxon>Hexapoda</taxon>
        <taxon>Insecta</taxon>
        <taxon>Pterygota</taxon>
        <taxon>Neoptera</taxon>
        <taxon>Endopterygota</taxon>
        <taxon>Coleoptera</taxon>
        <taxon>Polyphaga</taxon>
        <taxon>Cucujiformia</taxon>
        <taxon>Coccinelloidea</taxon>
        <taxon>Coccinellidae</taxon>
        <taxon>Epilachninae</taxon>
        <taxon>Epilachnini</taxon>
        <taxon>Henosepilachna</taxon>
    </lineage>
</organism>
<dbReference type="GO" id="GO:0060236">
    <property type="term" value="P:regulation of mitotic spindle organization"/>
    <property type="evidence" value="ECO:0007669"/>
    <property type="project" value="TreeGrafter"/>
</dbReference>
<dbReference type="GO" id="GO:0005737">
    <property type="term" value="C:cytoplasm"/>
    <property type="evidence" value="ECO:0007669"/>
    <property type="project" value="TreeGrafter"/>
</dbReference>
<dbReference type="PRINTS" id="PR02038">
    <property type="entry name" value="AURORABORA"/>
</dbReference>
<evidence type="ECO:0000313" key="6">
    <source>
        <dbReference type="EMBL" id="KAK9886101.1"/>
    </source>
</evidence>
<evidence type="ECO:0000256" key="3">
    <source>
        <dbReference type="ARBA" id="ARBA00022618"/>
    </source>
</evidence>
<dbReference type="InterPro" id="IPR023252">
    <property type="entry name" value="Aurora_borealis_protein"/>
</dbReference>
<name>A0AAW1UZ07_9CUCU</name>
<comment type="caution">
    <text evidence="6">The sequence shown here is derived from an EMBL/GenBank/DDBJ whole genome shotgun (WGS) entry which is preliminary data.</text>
</comment>
<keyword evidence="4" id="KW-0498">Mitosis</keyword>
<keyword evidence="7" id="KW-1185">Reference proteome</keyword>
<protein>
    <recommendedName>
        <fullName evidence="2">Protein aurora borealis</fullName>
    </recommendedName>
</protein>
<dbReference type="PANTHER" id="PTHR14728:SF2">
    <property type="entry name" value="PROTEIN AURORA BOREALIS"/>
    <property type="match status" value="1"/>
</dbReference>
<evidence type="ECO:0000256" key="4">
    <source>
        <dbReference type="ARBA" id="ARBA00022776"/>
    </source>
</evidence>
<dbReference type="GO" id="GO:0019901">
    <property type="term" value="F:protein kinase binding"/>
    <property type="evidence" value="ECO:0007669"/>
    <property type="project" value="TreeGrafter"/>
</dbReference>
<evidence type="ECO:0000256" key="2">
    <source>
        <dbReference type="ARBA" id="ARBA00020055"/>
    </source>
</evidence>
<dbReference type="Proteomes" id="UP001431783">
    <property type="component" value="Unassembled WGS sequence"/>
</dbReference>
<comment type="similarity">
    <text evidence="1">Belongs to the BORA family.</text>
</comment>
<accession>A0AAW1UZ07</accession>
<gene>
    <name evidence="6" type="ORF">WA026_014890</name>
</gene>
<dbReference type="AlphaFoldDB" id="A0AAW1UZ07"/>
<evidence type="ECO:0000256" key="1">
    <source>
        <dbReference type="ARBA" id="ARBA00010963"/>
    </source>
</evidence>
<reference evidence="6 7" key="1">
    <citation type="submission" date="2023-03" db="EMBL/GenBank/DDBJ databases">
        <title>Genome insight into feeding habits of ladybird beetles.</title>
        <authorList>
            <person name="Li H.-S."/>
            <person name="Huang Y.-H."/>
            <person name="Pang H."/>
        </authorList>
    </citation>
    <scope>NUCLEOTIDE SEQUENCE [LARGE SCALE GENOMIC DNA]</scope>
    <source>
        <strain evidence="6">SYSU_2023b</strain>
        <tissue evidence="6">Whole body</tissue>
    </source>
</reference>
<sequence length="456" mass="51185">MEFIKSDGKNMTPSKRAKRLVEKVINGNSNCDSSPFRLLPSFSTPPSRMLKIKNPFDSPLRDRLHLPICSPGPFLKSTPNKEEKFKWSICDISHLKPAEIETNSIDQHVNSFDPFVESQIQERISSFFSEHSVVPSPLGQEMKVQFECKESSNHKNVNNASTQTKLSLGSVLPRQIEKLLKSYETLPEVDECSSEDEIDAFEGDNQYLSEEVYYKKLFDFDNDSSLSSPPRSTGDSPLQFSPLKEIEVCPEPSFSEHLDRRELNECGLSPITPEAETSLKGHSSFMSVRESRSACRLIFSENMSIDQTDNIVPDVLDPVSSHGNSFEDTMRKSPLPTPKTSNDIWDMEFKNYSLTTPHVYEESKMDISFPPTPNTGLFTSQRKRLSDSFGDLNDLLGNCKESNILGKPNTSKATSSSEVFSDTGYHSSSGVVLPSLTENIWNNSHLIASTPTKRKL</sequence>
<dbReference type="Pfam" id="PF15280">
    <property type="entry name" value="BORA_N"/>
    <property type="match status" value="1"/>
</dbReference>
<evidence type="ECO:0000256" key="5">
    <source>
        <dbReference type="ARBA" id="ARBA00023306"/>
    </source>
</evidence>
<keyword evidence="5" id="KW-0131">Cell cycle</keyword>
<dbReference type="GO" id="GO:0051301">
    <property type="term" value="P:cell division"/>
    <property type="evidence" value="ECO:0007669"/>
    <property type="project" value="UniProtKB-KW"/>
</dbReference>
<dbReference type="EMBL" id="JARQZJ010000098">
    <property type="protein sequence ID" value="KAK9886101.1"/>
    <property type="molecule type" value="Genomic_DNA"/>
</dbReference>
<proteinExistence type="inferred from homology"/>